<dbReference type="AlphaFoldDB" id="A0A5N0ULC8"/>
<evidence type="ECO:0000313" key="2">
    <source>
        <dbReference type="Proteomes" id="UP000319769"/>
    </source>
</evidence>
<keyword evidence="2" id="KW-1185">Reference proteome</keyword>
<proteinExistence type="predicted"/>
<accession>A0A5N0ULC8</accession>
<dbReference type="EMBL" id="VMNW02000129">
    <property type="protein sequence ID" value="KAA9149884.1"/>
    <property type="molecule type" value="Genomic_DNA"/>
</dbReference>
<dbReference type="OrthoDB" id="3481501at2"/>
<gene>
    <name evidence="1" type="ORF">FPZ12_042280</name>
</gene>
<comment type="caution">
    <text evidence="1">The sequence shown here is derived from an EMBL/GenBank/DDBJ whole genome shotgun (WGS) entry which is preliminary data.</text>
</comment>
<sequence length="101" mass="11388">MAQLLVFSNAKDGRDDDYNEWYDSIHLPDMLGVPGVKSGARYRVRELPGRPSEHKYLAVYELDRDAGEVLKEIGELMASDPSRATDSLDFGTVVATVWERQ</sequence>
<dbReference type="Proteomes" id="UP000319769">
    <property type="component" value="Unassembled WGS sequence"/>
</dbReference>
<evidence type="ECO:0008006" key="3">
    <source>
        <dbReference type="Google" id="ProtNLM"/>
    </source>
</evidence>
<evidence type="ECO:0000313" key="1">
    <source>
        <dbReference type="EMBL" id="KAA9149884.1"/>
    </source>
</evidence>
<name>A0A5N0ULC8_9PSEU</name>
<dbReference type="InterPro" id="IPR011008">
    <property type="entry name" value="Dimeric_a/b-barrel"/>
</dbReference>
<dbReference type="RefSeq" id="WP_144759882.1">
    <property type="nucleotide sequence ID" value="NZ_VMNW02000129.1"/>
</dbReference>
<organism evidence="1 2">
    <name type="scientific">Amycolatopsis acidicola</name>
    <dbReference type="NCBI Taxonomy" id="2596893"/>
    <lineage>
        <taxon>Bacteria</taxon>
        <taxon>Bacillati</taxon>
        <taxon>Actinomycetota</taxon>
        <taxon>Actinomycetes</taxon>
        <taxon>Pseudonocardiales</taxon>
        <taxon>Pseudonocardiaceae</taxon>
        <taxon>Amycolatopsis</taxon>
    </lineage>
</organism>
<dbReference type="SUPFAM" id="SSF54909">
    <property type="entry name" value="Dimeric alpha+beta barrel"/>
    <property type="match status" value="1"/>
</dbReference>
<reference evidence="1" key="1">
    <citation type="submission" date="2019-09" db="EMBL/GenBank/DDBJ databases">
        <authorList>
            <person name="Teo W.F.A."/>
            <person name="Duangmal K."/>
        </authorList>
    </citation>
    <scope>NUCLEOTIDE SEQUENCE [LARGE SCALE GENOMIC DNA]</scope>
    <source>
        <strain evidence="1">K81G1</strain>
    </source>
</reference>
<protein>
    <recommendedName>
        <fullName evidence="3">DUF4286 family protein</fullName>
    </recommendedName>
</protein>